<protein>
    <submittedName>
        <fullName evidence="2">Uncharacterized protein</fullName>
    </submittedName>
</protein>
<gene>
    <name evidence="2" type="ORF">WISP_135227</name>
</gene>
<organism evidence="2 3">
    <name type="scientific">Willisornis vidua</name>
    <name type="common">Xingu scale-backed antbird</name>
    <dbReference type="NCBI Taxonomy" id="1566151"/>
    <lineage>
        <taxon>Eukaryota</taxon>
        <taxon>Metazoa</taxon>
        <taxon>Chordata</taxon>
        <taxon>Craniata</taxon>
        <taxon>Vertebrata</taxon>
        <taxon>Euteleostomi</taxon>
        <taxon>Archelosauria</taxon>
        <taxon>Archosauria</taxon>
        <taxon>Dinosauria</taxon>
        <taxon>Saurischia</taxon>
        <taxon>Theropoda</taxon>
        <taxon>Coelurosauria</taxon>
        <taxon>Aves</taxon>
        <taxon>Neognathae</taxon>
        <taxon>Neoaves</taxon>
        <taxon>Telluraves</taxon>
        <taxon>Australaves</taxon>
        <taxon>Passeriformes</taxon>
        <taxon>Thamnophilidae</taxon>
        <taxon>Willisornis</taxon>
    </lineage>
</organism>
<evidence type="ECO:0000313" key="2">
    <source>
        <dbReference type="EMBL" id="KAJ7406169.1"/>
    </source>
</evidence>
<feature type="compositionally biased region" description="Polar residues" evidence="1">
    <location>
        <begin position="30"/>
        <end position="45"/>
    </location>
</feature>
<accession>A0ABQ9CNI1</accession>
<keyword evidence="3" id="KW-1185">Reference proteome</keyword>
<feature type="region of interest" description="Disordered" evidence="1">
    <location>
        <begin position="122"/>
        <end position="147"/>
    </location>
</feature>
<name>A0ABQ9CNI1_9PASS</name>
<sequence length="248" mass="28621">MREQMKKRTSWDDVRQDFNSKFDMFQSWKQSANEKTSQTCFTRSLASAEEDSNKDPRYRNKELYYYLATMKRLNQSPIHPGMNNGLKNQCCEDFDRKVRNCNFEAEKEEKALVPCHVLLPGTGEHTPEVTSGDPKPAKPTRGSDTTISAQPRENWLFKGLEGFFDLQMQGELHANRDQPETRVRKEINKSAGMKERTRAQTFMYKLQLSLEFPIDSLHTITSQLFGDGEKLQMEHGSTILTIRDAGIN</sequence>
<reference evidence="2" key="1">
    <citation type="submission" date="2019-10" db="EMBL/GenBank/DDBJ databases">
        <authorList>
            <person name="Soares A.E.R."/>
            <person name="Aleixo A."/>
            <person name="Schneider P."/>
            <person name="Miyaki C.Y."/>
            <person name="Schneider M.P."/>
            <person name="Mello C."/>
            <person name="Vasconcelos A.T.R."/>
        </authorList>
    </citation>
    <scope>NUCLEOTIDE SEQUENCE</scope>
    <source>
        <tissue evidence="2">Muscle</tissue>
    </source>
</reference>
<evidence type="ECO:0000256" key="1">
    <source>
        <dbReference type="SAM" id="MobiDB-lite"/>
    </source>
</evidence>
<feature type="region of interest" description="Disordered" evidence="1">
    <location>
        <begin position="30"/>
        <end position="54"/>
    </location>
</feature>
<evidence type="ECO:0000313" key="3">
    <source>
        <dbReference type="Proteomes" id="UP001145742"/>
    </source>
</evidence>
<dbReference type="EMBL" id="WHWB01034675">
    <property type="protein sequence ID" value="KAJ7406169.1"/>
    <property type="molecule type" value="Genomic_DNA"/>
</dbReference>
<proteinExistence type="predicted"/>
<comment type="caution">
    <text evidence="2">The sequence shown here is derived from an EMBL/GenBank/DDBJ whole genome shotgun (WGS) entry which is preliminary data.</text>
</comment>
<dbReference type="Proteomes" id="UP001145742">
    <property type="component" value="Unassembled WGS sequence"/>
</dbReference>